<evidence type="ECO:0000256" key="1">
    <source>
        <dbReference type="ARBA" id="ARBA00009943"/>
    </source>
</evidence>
<evidence type="ECO:0000256" key="6">
    <source>
        <dbReference type="ARBA" id="ARBA00023316"/>
    </source>
</evidence>
<keyword evidence="3" id="KW-0133">Cell shape</keyword>
<evidence type="ECO:0000256" key="4">
    <source>
        <dbReference type="ARBA" id="ARBA00022984"/>
    </source>
</evidence>
<evidence type="ECO:0008006" key="9">
    <source>
        <dbReference type="Google" id="ProtNLM"/>
    </source>
</evidence>
<protein>
    <recommendedName>
        <fullName evidence="9">Peptidoglycan bridge formation protein FemAB</fullName>
    </recommendedName>
</protein>
<dbReference type="GO" id="GO:0008360">
    <property type="term" value="P:regulation of cell shape"/>
    <property type="evidence" value="ECO:0007669"/>
    <property type="project" value="UniProtKB-KW"/>
</dbReference>
<keyword evidence="5" id="KW-0012">Acyltransferase</keyword>
<dbReference type="Pfam" id="PF02388">
    <property type="entry name" value="FemAB"/>
    <property type="match status" value="2"/>
</dbReference>
<keyword evidence="4" id="KW-0573">Peptidoglycan synthesis</keyword>
<dbReference type="GO" id="GO:0009252">
    <property type="term" value="P:peptidoglycan biosynthetic process"/>
    <property type="evidence" value="ECO:0007669"/>
    <property type="project" value="UniProtKB-KW"/>
</dbReference>
<evidence type="ECO:0000256" key="3">
    <source>
        <dbReference type="ARBA" id="ARBA00022960"/>
    </source>
</evidence>
<feature type="non-terminal residue" evidence="7">
    <location>
        <position position="1"/>
    </location>
</feature>
<evidence type="ECO:0000256" key="5">
    <source>
        <dbReference type="ARBA" id="ARBA00023315"/>
    </source>
</evidence>
<comment type="caution">
    <text evidence="7">The sequence shown here is derived from an EMBL/GenBank/DDBJ whole genome shotgun (WGS) entry which is preliminary data.</text>
</comment>
<organism evidence="7 8">
    <name type="scientific">Candidatus Magasanikbacteria bacterium CG_4_9_14_3_um_filter_32_9</name>
    <dbReference type="NCBI Taxonomy" id="1974644"/>
    <lineage>
        <taxon>Bacteria</taxon>
        <taxon>Candidatus Magasanikiibacteriota</taxon>
    </lineage>
</organism>
<dbReference type="InterPro" id="IPR016181">
    <property type="entry name" value="Acyl_CoA_acyltransferase"/>
</dbReference>
<dbReference type="GO" id="GO:0071555">
    <property type="term" value="P:cell wall organization"/>
    <property type="evidence" value="ECO:0007669"/>
    <property type="project" value="UniProtKB-KW"/>
</dbReference>
<dbReference type="EMBL" id="PFVJ01000038">
    <property type="protein sequence ID" value="PJA89895.1"/>
    <property type="molecule type" value="Genomic_DNA"/>
</dbReference>
<name>A0A2M7Z732_9BACT</name>
<dbReference type="PANTHER" id="PTHR36174:SF1">
    <property type="entry name" value="LIPID II:GLYCINE GLYCYLTRANSFERASE"/>
    <property type="match status" value="1"/>
</dbReference>
<comment type="similarity">
    <text evidence="1">Belongs to the FemABX family.</text>
</comment>
<keyword evidence="6" id="KW-0961">Cell wall biogenesis/degradation</keyword>
<proteinExistence type="inferred from homology"/>
<dbReference type="PANTHER" id="PTHR36174">
    <property type="entry name" value="LIPID II:GLYCINE GLYCYLTRANSFERASE"/>
    <property type="match status" value="1"/>
</dbReference>
<sequence length="276" mass="32402">VIKQFQGVVQNLKFTKYFYLPRISASEEEMGVVLKFLKKKGFSFMRAEYINKNAKTNFKTKKTKNRQPENTWILDLSKSEEDLLQEMHSKTRYNIKLAEKKGVEIRESDDVDIFWSLVEKTSTRQKIKSHDKGYYAEMLKLPFVNQQVAYLEDVPVASNLVVKWGNTATYLHGASDYEYRKIMAPYLLQWEVIKKAKEEGFQEYDFWGMSPVEKEGSGNEKNCLNGWCWDEFNSLAGVTRFKVGFGGEPKKYPEAIDIIFSNFKYFLYKLAHKFLR</sequence>
<dbReference type="Proteomes" id="UP000230843">
    <property type="component" value="Unassembled WGS sequence"/>
</dbReference>
<evidence type="ECO:0000313" key="8">
    <source>
        <dbReference type="Proteomes" id="UP000230843"/>
    </source>
</evidence>
<reference evidence="8" key="1">
    <citation type="submission" date="2017-09" db="EMBL/GenBank/DDBJ databases">
        <title>Depth-based differentiation of microbial function through sediment-hosted aquifers and enrichment of novel symbionts in the deep terrestrial subsurface.</title>
        <authorList>
            <person name="Probst A.J."/>
            <person name="Ladd B."/>
            <person name="Jarett J.K."/>
            <person name="Geller-Mcgrath D.E."/>
            <person name="Sieber C.M.K."/>
            <person name="Emerson J.B."/>
            <person name="Anantharaman K."/>
            <person name="Thomas B.C."/>
            <person name="Malmstrom R."/>
            <person name="Stieglmeier M."/>
            <person name="Klingl A."/>
            <person name="Woyke T."/>
            <person name="Ryan C.M."/>
            <person name="Banfield J.F."/>
        </authorList>
    </citation>
    <scope>NUCLEOTIDE SEQUENCE [LARGE SCALE GENOMIC DNA]</scope>
</reference>
<evidence type="ECO:0000256" key="2">
    <source>
        <dbReference type="ARBA" id="ARBA00022679"/>
    </source>
</evidence>
<keyword evidence="2" id="KW-0808">Transferase</keyword>
<dbReference type="GO" id="GO:0016755">
    <property type="term" value="F:aminoacyltransferase activity"/>
    <property type="evidence" value="ECO:0007669"/>
    <property type="project" value="InterPro"/>
</dbReference>
<dbReference type="AlphaFoldDB" id="A0A2M7Z732"/>
<dbReference type="Gene3D" id="3.40.630.30">
    <property type="match status" value="1"/>
</dbReference>
<gene>
    <name evidence="7" type="ORF">CO137_01760</name>
</gene>
<dbReference type="SUPFAM" id="SSF55729">
    <property type="entry name" value="Acyl-CoA N-acyltransferases (Nat)"/>
    <property type="match status" value="1"/>
</dbReference>
<dbReference type="InterPro" id="IPR050644">
    <property type="entry name" value="PG_Glycine_Bridge_Synth"/>
</dbReference>
<dbReference type="PROSITE" id="PS51191">
    <property type="entry name" value="FEMABX"/>
    <property type="match status" value="1"/>
</dbReference>
<dbReference type="InterPro" id="IPR003447">
    <property type="entry name" value="FEMABX"/>
</dbReference>
<accession>A0A2M7Z732</accession>
<evidence type="ECO:0000313" key="7">
    <source>
        <dbReference type="EMBL" id="PJA89895.1"/>
    </source>
</evidence>